<reference evidence="1" key="1">
    <citation type="submission" date="2022-08" db="EMBL/GenBank/DDBJ databases">
        <title>Genome Sequence of Lecanicillium fungicola.</title>
        <authorList>
            <person name="Buettner E."/>
        </authorList>
    </citation>
    <scope>NUCLEOTIDE SEQUENCE</scope>
    <source>
        <strain evidence="1">Babe33</strain>
    </source>
</reference>
<evidence type="ECO:0000313" key="1">
    <source>
        <dbReference type="EMBL" id="KAJ2966330.1"/>
    </source>
</evidence>
<dbReference type="Proteomes" id="UP001143910">
    <property type="component" value="Unassembled WGS sequence"/>
</dbReference>
<dbReference type="EMBL" id="JANJQO010002663">
    <property type="protein sequence ID" value="KAJ2966330.1"/>
    <property type="molecule type" value="Genomic_DNA"/>
</dbReference>
<proteinExistence type="predicted"/>
<comment type="caution">
    <text evidence="1">The sequence shown here is derived from an EMBL/GenBank/DDBJ whole genome shotgun (WGS) entry which is preliminary data.</text>
</comment>
<sequence length="94" mass="11074">MCLLQEFMQRLGWQQPFETSQQEYLQTILRSVEDISQGPLGPYRIGYSLRIAYELADAEAQEWIRGCLDRFKNTYAATDKNSYPEMRTDNQGYH</sequence>
<evidence type="ECO:0000313" key="2">
    <source>
        <dbReference type="Proteomes" id="UP001143910"/>
    </source>
</evidence>
<name>A0ACC1MHB4_9HYPO</name>
<protein>
    <submittedName>
        <fullName evidence="1">Uncharacterized protein</fullName>
    </submittedName>
</protein>
<gene>
    <name evidence="1" type="ORF">NQ176_g10203</name>
</gene>
<accession>A0ACC1MHB4</accession>
<keyword evidence="2" id="KW-1185">Reference proteome</keyword>
<organism evidence="1 2">
    <name type="scientific">Zarea fungicola</name>
    <dbReference type="NCBI Taxonomy" id="93591"/>
    <lineage>
        <taxon>Eukaryota</taxon>
        <taxon>Fungi</taxon>
        <taxon>Dikarya</taxon>
        <taxon>Ascomycota</taxon>
        <taxon>Pezizomycotina</taxon>
        <taxon>Sordariomycetes</taxon>
        <taxon>Hypocreomycetidae</taxon>
        <taxon>Hypocreales</taxon>
        <taxon>Cordycipitaceae</taxon>
        <taxon>Zarea</taxon>
    </lineage>
</organism>